<evidence type="ECO:0000256" key="7">
    <source>
        <dbReference type="SAM" id="MobiDB-lite"/>
    </source>
</evidence>
<keyword evidence="6" id="KW-0694">RNA-binding</keyword>
<evidence type="ECO:0000256" key="4">
    <source>
        <dbReference type="ARBA" id="ARBA00022840"/>
    </source>
</evidence>
<evidence type="ECO:0000256" key="6">
    <source>
        <dbReference type="PROSITE-ProRule" id="PRU00266"/>
    </source>
</evidence>
<accession>A0A8K1GW26</accession>
<feature type="domain" description="Protein kinase" evidence="8">
    <location>
        <begin position="297"/>
        <end position="560"/>
    </location>
</feature>
<dbReference type="GO" id="GO:0005737">
    <property type="term" value="C:cytoplasm"/>
    <property type="evidence" value="ECO:0007669"/>
    <property type="project" value="TreeGrafter"/>
</dbReference>
<keyword evidence="11" id="KW-1185">Reference proteome</keyword>
<proteinExistence type="inferred from homology"/>
<evidence type="ECO:0000256" key="5">
    <source>
        <dbReference type="ARBA" id="ARBA00037982"/>
    </source>
</evidence>
<evidence type="ECO:0000256" key="2">
    <source>
        <dbReference type="ARBA" id="ARBA00022741"/>
    </source>
</evidence>
<dbReference type="PROSITE" id="PS00108">
    <property type="entry name" value="PROTEIN_KINASE_ST"/>
    <property type="match status" value="1"/>
</dbReference>
<dbReference type="EMBL" id="SWJQ01000032">
    <property type="protein sequence ID" value="TRZ25163.1"/>
    <property type="molecule type" value="Genomic_DNA"/>
</dbReference>
<dbReference type="SMART" id="SM00358">
    <property type="entry name" value="DSRM"/>
    <property type="match status" value="2"/>
</dbReference>
<dbReference type="OrthoDB" id="341578at2759"/>
<dbReference type="InterPro" id="IPR011009">
    <property type="entry name" value="Kinase-like_dom_sf"/>
</dbReference>
<gene>
    <name evidence="10" type="ORF">HGM15179_001971</name>
</gene>
<feature type="domain" description="DRBM" evidence="9">
    <location>
        <begin position="135"/>
        <end position="203"/>
    </location>
</feature>
<keyword evidence="4" id="KW-0067">ATP-binding</keyword>
<dbReference type="PROSITE" id="PS50011">
    <property type="entry name" value="PROTEIN_KINASE_DOM"/>
    <property type="match status" value="1"/>
</dbReference>
<reference evidence="10" key="1">
    <citation type="submission" date="2019-04" db="EMBL/GenBank/DDBJ databases">
        <title>Genome assembly of Zosterops borbonicus 15179.</title>
        <authorList>
            <person name="Leroy T."/>
            <person name="Anselmetti Y."/>
            <person name="Tilak M.-K."/>
            <person name="Nabholz B."/>
        </authorList>
    </citation>
    <scope>NUCLEOTIDE SEQUENCE</scope>
    <source>
        <strain evidence="10">HGM_15179</strain>
        <tissue evidence="10">Muscle</tissue>
    </source>
</reference>
<dbReference type="SMART" id="SM00220">
    <property type="entry name" value="S_TKc"/>
    <property type="match status" value="1"/>
</dbReference>
<dbReference type="Pfam" id="PF00069">
    <property type="entry name" value="Pkinase"/>
    <property type="match status" value="1"/>
</dbReference>
<dbReference type="PANTHER" id="PTHR11042:SF163">
    <property type="entry name" value="INTERFERON-INDUCED, DOUBLE-STRANDED RNA-ACTIVATED PROTEIN KINASE"/>
    <property type="match status" value="1"/>
</dbReference>
<dbReference type="InterPro" id="IPR050339">
    <property type="entry name" value="CC_SR_Kinase"/>
</dbReference>
<dbReference type="GO" id="GO:0003723">
    <property type="term" value="F:RNA binding"/>
    <property type="evidence" value="ECO:0007669"/>
    <property type="project" value="UniProtKB-UniRule"/>
</dbReference>
<keyword evidence="3" id="KW-0418">Kinase</keyword>
<protein>
    <recommendedName>
        <fullName evidence="12">E2AK2 kinase</fullName>
    </recommendedName>
</protein>
<name>A0A8K1GW26_9PASS</name>
<dbReference type="InterPro" id="IPR014720">
    <property type="entry name" value="dsRBD_dom"/>
</dbReference>
<evidence type="ECO:0008006" key="12">
    <source>
        <dbReference type="Google" id="ProtNLM"/>
    </source>
</evidence>
<comment type="similarity">
    <text evidence="5">Belongs to the protein kinase superfamily. Ser/Thr protein kinase family. GCN2 subfamily.</text>
</comment>
<feature type="compositionally biased region" description="Polar residues" evidence="7">
    <location>
        <begin position="287"/>
        <end position="304"/>
    </location>
</feature>
<dbReference type="GO" id="GO:0005634">
    <property type="term" value="C:nucleus"/>
    <property type="evidence" value="ECO:0007669"/>
    <property type="project" value="TreeGrafter"/>
</dbReference>
<feature type="domain" description="DRBM" evidence="9">
    <location>
        <begin position="40"/>
        <end position="108"/>
    </location>
</feature>
<sequence length="565" mass="63647">MLKAVVRSIPCDALRGMTSNRDWTEIENRHLLKIVRMDSEYVGRINHYCQTHKVRVDYDTIDMKGPSHDPEFTVVVKINGKEYGRGTGKSKKEAKAVAAKETWKMIEKQEKRPSNVAAAELMTTQPTSSPALDKDYVSLLNILSQRTGVIVDYPNQTCTGGAHAPTYSISCTINGDLYGRGTGPSRAAAKRAAAKEAYEKIEIERSNGSWKFSKCSNASQVPTESGSENSICFEDSSSTLGEKMEGMTICEKSSPLQKNTQSSMEKSKRKLAPNFANVRNKKEKSMSDSNESLPDNGNPHTVNKTGGFGNVFKATSKSDKKTYAIKRVELTEKVDREAKGLARLTHENIVRYHCSWKGDDYIKYPDSSQNSDIRNCLFIQMEFCEKGTLETWIEKNRKNRSYHAMAQNKFLQIVKGVKYIHSEKLIHRDLKPQNIFLSHDDKIKIGDFGLVTSVTFETLTEDRGTKSYMAPEQVGTKYGKEVDIYALGLIWYEILSACSYHEKSKVWPSLRKGALPNDFTDRFLSEASIIKKMLSEDPSARVTVSHLLDLIMSSEKEKALKNYSY</sequence>
<feature type="region of interest" description="Disordered" evidence="7">
    <location>
        <begin position="279"/>
        <end position="309"/>
    </location>
</feature>
<dbReference type="PANTHER" id="PTHR11042">
    <property type="entry name" value="EUKARYOTIC TRANSLATION INITIATION FACTOR 2-ALPHA KINASE EIF2-ALPHA KINASE -RELATED"/>
    <property type="match status" value="1"/>
</dbReference>
<dbReference type="SUPFAM" id="SSF56112">
    <property type="entry name" value="Protein kinase-like (PK-like)"/>
    <property type="match status" value="1"/>
</dbReference>
<dbReference type="Gene3D" id="1.10.510.10">
    <property type="entry name" value="Transferase(Phosphotransferase) domain 1"/>
    <property type="match status" value="1"/>
</dbReference>
<evidence type="ECO:0000259" key="9">
    <source>
        <dbReference type="PROSITE" id="PS50137"/>
    </source>
</evidence>
<organism evidence="10 11">
    <name type="scientific">Zosterops borbonicus</name>
    <dbReference type="NCBI Taxonomy" id="364589"/>
    <lineage>
        <taxon>Eukaryota</taxon>
        <taxon>Metazoa</taxon>
        <taxon>Chordata</taxon>
        <taxon>Craniata</taxon>
        <taxon>Vertebrata</taxon>
        <taxon>Euteleostomi</taxon>
        <taxon>Archelosauria</taxon>
        <taxon>Archosauria</taxon>
        <taxon>Dinosauria</taxon>
        <taxon>Saurischia</taxon>
        <taxon>Theropoda</taxon>
        <taxon>Coelurosauria</taxon>
        <taxon>Aves</taxon>
        <taxon>Neognathae</taxon>
        <taxon>Neoaves</taxon>
        <taxon>Telluraves</taxon>
        <taxon>Australaves</taxon>
        <taxon>Passeriformes</taxon>
        <taxon>Sylvioidea</taxon>
        <taxon>Zosteropidae</taxon>
        <taxon>Zosterops</taxon>
    </lineage>
</organism>
<keyword evidence="2" id="KW-0547">Nucleotide-binding</keyword>
<evidence type="ECO:0000313" key="10">
    <source>
        <dbReference type="EMBL" id="TRZ25163.1"/>
    </source>
</evidence>
<evidence type="ECO:0000256" key="1">
    <source>
        <dbReference type="ARBA" id="ARBA00022679"/>
    </source>
</evidence>
<keyword evidence="1" id="KW-0808">Transferase</keyword>
<dbReference type="Proteomes" id="UP000796761">
    <property type="component" value="Unassembled WGS sequence"/>
</dbReference>
<dbReference type="Pfam" id="PF00035">
    <property type="entry name" value="dsrm"/>
    <property type="match status" value="2"/>
</dbReference>
<evidence type="ECO:0000313" key="11">
    <source>
        <dbReference type="Proteomes" id="UP000796761"/>
    </source>
</evidence>
<dbReference type="PROSITE" id="PS50137">
    <property type="entry name" value="DS_RBD"/>
    <property type="match status" value="2"/>
</dbReference>
<dbReference type="GO" id="GO:0005524">
    <property type="term" value="F:ATP binding"/>
    <property type="evidence" value="ECO:0007669"/>
    <property type="project" value="UniProtKB-KW"/>
</dbReference>
<dbReference type="GO" id="GO:0004694">
    <property type="term" value="F:eukaryotic translation initiation factor 2alpha kinase activity"/>
    <property type="evidence" value="ECO:0007669"/>
    <property type="project" value="TreeGrafter"/>
</dbReference>
<dbReference type="SUPFAM" id="SSF54768">
    <property type="entry name" value="dsRNA-binding domain-like"/>
    <property type="match status" value="2"/>
</dbReference>
<dbReference type="Gene3D" id="3.30.200.20">
    <property type="entry name" value="Phosphorylase Kinase, domain 1"/>
    <property type="match status" value="1"/>
</dbReference>
<dbReference type="InterPro" id="IPR008271">
    <property type="entry name" value="Ser/Thr_kinase_AS"/>
</dbReference>
<comment type="caution">
    <text evidence="10">The sequence shown here is derived from an EMBL/GenBank/DDBJ whole genome shotgun (WGS) entry which is preliminary data.</text>
</comment>
<dbReference type="Gene3D" id="3.30.160.20">
    <property type="match status" value="2"/>
</dbReference>
<dbReference type="InterPro" id="IPR000719">
    <property type="entry name" value="Prot_kinase_dom"/>
</dbReference>
<evidence type="ECO:0000259" key="8">
    <source>
        <dbReference type="PROSITE" id="PS50011"/>
    </source>
</evidence>
<dbReference type="AlphaFoldDB" id="A0A8K1GW26"/>
<evidence type="ECO:0000256" key="3">
    <source>
        <dbReference type="ARBA" id="ARBA00022777"/>
    </source>
</evidence>